<evidence type="ECO:0000256" key="3">
    <source>
        <dbReference type="ARBA" id="ARBA00009595"/>
    </source>
</evidence>
<evidence type="ECO:0000256" key="9">
    <source>
        <dbReference type="ARBA" id="ARBA00023679"/>
    </source>
</evidence>
<comment type="cofactor">
    <cofactor evidence="1">
        <name>Mg(2+)</name>
        <dbReference type="ChEBI" id="CHEBI:18420"/>
    </cofactor>
</comment>
<dbReference type="SUPFAM" id="SSF55811">
    <property type="entry name" value="Nudix"/>
    <property type="match status" value="1"/>
</dbReference>
<evidence type="ECO:0000256" key="4">
    <source>
        <dbReference type="ARBA" id="ARBA00012381"/>
    </source>
</evidence>
<dbReference type="InterPro" id="IPR049734">
    <property type="entry name" value="NudC-like_C"/>
</dbReference>
<dbReference type="EC" id="3.6.1.22" evidence="4"/>
<evidence type="ECO:0000256" key="6">
    <source>
        <dbReference type="ARBA" id="ARBA00022801"/>
    </source>
</evidence>
<dbReference type="Pfam" id="PF00293">
    <property type="entry name" value="NUDIX"/>
    <property type="match status" value="1"/>
</dbReference>
<keyword evidence="5" id="KW-0479">Metal-binding</keyword>
<proteinExistence type="inferred from homology"/>
<organism evidence="11 12">
    <name type="scientific">Labedaea rhizosphaerae</name>
    <dbReference type="NCBI Taxonomy" id="598644"/>
    <lineage>
        <taxon>Bacteria</taxon>
        <taxon>Bacillati</taxon>
        <taxon>Actinomycetota</taxon>
        <taxon>Actinomycetes</taxon>
        <taxon>Pseudonocardiales</taxon>
        <taxon>Pseudonocardiaceae</taxon>
        <taxon>Labedaea</taxon>
    </lineage>
</organism>
<dbReference type="InterPro" id="IPR015797">
    <property type="entry name" value="NUDIX_hydrolase-like_dom_sf"/>
</dbReference>
<evidence type="ECO:0000256" key="5">
    <source>
        <dbReference type="ARBA" id="ARBA00022723"/>
    </source>
</evidence>
<evidence type="ECO:0000313" key="11">
    <source>
        <dbReference type="EMBL" id="TDQ04127.1"/>
    </source>
</evidence>
<dbReference type="PANTHER" id="PTHR42904:SF6">
    <property type="entry name" value="NAD-CAPPED RNA HYDROLASE NUDT12"/>
    <property type="match status" value="1"/>
</dbReference>
<comment type="cofactor">
    <cofactor evidence="2">
        <name>Zn(2+)</name>
        <dbReference type="ChEBI" id="CHEBI:29105"/>
    </cofactor>
</comment>
<dbReference type="Gene3D" id="3.90.79.20">
    <property type="match status" value="1"/>
</dbReference>
<dbReference type="InterPro" id="IPR015376">
    <property type="entry name" value="Znr_NADH_PPase"/>
</dbReference>
<evidence type="ECO:0000256" key="1">
    <source>
        <dbReference type="ARBA" id="ARBA00001946"/>
    </source>
</evidence>
<evidence type="ECO:0000256" key="8">
    <source>
        <dbReference type="ARBA" id="ARBA00023027"/>
    </source>
</evidence>
<keyword evidence="7" id="KW-0460">Magnesium</keyword>
<evidence type="ECO:0000313" key="12">
    <source>
        <dbReference type="Proteomes" id="UP000295444"/>
    </source>
</evidence>
<dbReference type="InterPro" id="IPR015375">
    <property type="entry name" value="NADH_PPase-like_N"/>
</dbReference>
<dbReference type="InterPro" id="IPR000086">
    <property type="entry name" value="NUDIX_hydrolase_dom"/>
</dbReference>
<dbReference type="GO" id="GO:0035529">
    <property type="term" value="F:NADH pyrophosphatase activity"/>
    <property type="evidence" value="ECO:0007669"/>
    <property type="project" value="TreeGrafter"/>
</dbReference>
<comment type="similarity">
    <text evidence="3">Belongs to the Nudix hydrolase family. NudC subfamily.</text>
</comment>
<dbReference type="AlphaFoldDB" id="A0A4R6SJQ7"/>
<evidence type="ECO:0000259" key="10">
    <source>
        <dbReference type="PROSITE" id="PS51462"/>
    </source>
</evidence>
<dbReference type="Pfam" id="PF09296">
    <property type="entry name" value="NUDIX-like"/>
    <property type="match status" value="1"/>
</dbReference>
<dbReference type="Pfam" id="PF09297">
    <property type="entry name" value="Zn_ribbon_NUD"/>
    <property type="match status" value="1"/>
</dbReference>
<sequence length="330" mass="35897">MIEPIVPFGLGEIPPLSRSGVARDEQVRADPEHAARLWKSGRVILLDERLRTPVDQDPLRLVYRPCTDFGEEPVDGAVLLGMLLDENEQSFWALPHDAELSGEVFPPADSWGFATGARDAEGREWHDLRGVGSLLDDTEAGLLTTATALLNWHHRAGFCARDGSPVHMSQCGWATKCEQNGHEEYPRTDPAIICLVHDGAGGNGEQVLLARQPVWPPDRYSVLAGFVEAGESMEACVAREIMEEVGVPVRDIRYLGSQPWPFPRSLMIGFAAVADPSVPVRPAEGEIEQAKWVSKETVRAAIAAGGAIEGLKLPGETSIARQMLSGWAQA</sequence>
<dbReference type="InterPro" id="IPR050241">
    <property type="entry name" value="NAD-cap_RNA_hydrolase_NudC"/>
</dbReference>
<dbReference type="Gene3D" id="3.90.79.10">
    <property type="entry name" value="Nucleoside Triphosphate Pyrophosphohydrolase"/>
    <property type="match status" value="1"/>
</dbReference>
<dbReference type="PANTHER" id="PTHR42904">
    <property type="entry name" value="NUDIX HYDROLASE, NUDC SUBFAMILY"/>
    <property type="match status" value="1"/>
</dbReference>
<feature type="domain" description="Nudix hydrolase" evidence="10">
    <location>
        <begin position="186"/>
        <end position="315"/>
    </location>
</feature>
<keyword evidence="8" id="KW-0520">NAD</keyword>
<dbReference type="PROSITE" id="PS51462">
    <property type="entry name" value="NUDIX"/>
    <property type="match status" value="1"/>
</dbReference>
<dbReference type="InterPro" id="IPR020084">
    <property type="entry name" value="NUDIX_hydrolase_CS"/>
</dbReference>
<dbReference type="GO" id="GO:0046872">
    <property type="term" value="F:metal ion binding"/>
    <property type="evidence" value="ECO:0007669"/>
    <property type="project" value="UniProtKB-KW"/>
</dbReference>
<dbReference type="Proteomes" id="UP000295444">
    <property type="component" value="Unassembled WGS sequence"/>
</dbReference>
<comment type="caution">
    <text evidence="11">The sequence shown here is derived from an EMBL/GenBank/DDBJ whole genome shotgun (WGS) entry which is preliminary data.</text>
</comment>
<accession>A0A4R6SJQ7</accession>
<dbReference type="GO" id="GO:0019677">
    <property type="term" value="P:NAD+ catabolic process"/>
    <property type="evidence" value="ECO:0007669"/>
    <property type="project" value="TreeGrafter"/>
</dbReference>
<evidence type="ECO:0000256" key="2">
    <source>
        <dbReference type="ARBA" id="ARBA00001947"/>
    </source>
</evidence>
<gene>
    <name evidence="11" type="ORF">EV186_10168</name>
</gene>
<dbReference type="PROSITE" id="PS00893">
    <property type="entry name" value="NUDIX_BOX"/>
    <property type="match status" value="1"/>
</dbReference>
<name>A0A4R6SJQ7_LABRH</name>
<dbReference type="CDD" id="cd03429">
    <property type="entry name" value="NUDIX_NADH_pyrophosphatase_Nudt13"/>
    <property type="match status" value="1"/>
</dbReference>
<keyword evidence="12" id="KW-1185">Reference proteome</keyword>
<dbReference type="EMBL" id="SNXZ01000001">
    <property type="protein sequence ID" value="TDQ04127.1"/>
    <property type="molecule type" value="Genomic_DNA"/>
</dbReference>
<dbReference type="GO" id="GO:0005829">
    <property type="term" value="C:cytosol"/>
    <property type="evidence" value="ECO:0007669"/>
    <property type="project" value="TreeGrafter"/>
</dbReference>
<dbReference type="GO" id="GO:0006742">
    <property type="term" value="P:NADP+ catabolic process"/>
    <property type="evidence" value="ECO:0007669"/>
    <property type="project" value="TreeGrafter"/>
</dbReference>
<evidence type="ECO:0000256" key="7">
    <source>
        <dbReference type="ARBA" id="ARBA00022842"/>
    </source>
</evidence>
<protein>
    <recommendedName>
        <fullName evidence="4">NAD(+) diphosphatase</fullName>
        <ecNumber evidence="4">3.6.1.22</ecNumber>
    </recommendedName>
</protein>
<dbReference type="RefSeq" id="WP_243753742.1">
    <property type="nucleotide sequence ID" value="NZ_SNXZ01000001.1"/>
</dbReference>
<comment type="catalytic activity">
    <reaction evidence="9">
        <text>a 5'-end NAD(+)-phospho-ribonucleoside in mRNA + H2O = a 5'-end phospho-adenosine-phospho-ribonucleoside in mRNA + beta-nicotinamide D-ribonucleotide + 2 H(+)</text>
        <dbReference type="Rhea" id="RHEA:60876"/>
        <dbReference type="Rhea" id="RHEA-COMP:15698"/>
        <dbReference type="Rhea" id="RHEA-COMP:15719"/>
        <dbReference type="ChEBI" id="CHEBI:14649"/>
        <dbReference type="ChEBI" id="CHEBI:15377"/>
        <dbReference type="ChEBI" id="CHEBI:15378"/>
        <dbReference type="ChEBI" id="CHEBI:144029"/>
        <dbReference type="ChEBI" id="CHEBI:144051"/>
    </reaction>
    <physiologicalReaction direction="left-to-right" evidence="9">
        <dbReference type="Rhea" id="RHEA:60877"/>
    </physiologicalReaction>
</comment>
<keyword evidence="6" id="KW-0378">Hydrolase</keyword>
<dbReference type="NCBIfam" id="NF001299">
    <property type="entry name" value="PRK00241.1"/>
    <property type="match status" value="1"/>
</dbReference>
<reference evidence="11 12" key="1">
    <citation type="submission" date="2019-03" db="EMBL/GenBank/DDBJ databases">
        <title>Genomic Encyclopedia of Type Strains, Phase IV (KMG-IV): sequencing the most valuable type-strain genomes for metagenomic binning, comparative biology and taxonomic classification.</title>
        <authorList>
            <person name="Goeker M."/>
        </authorList>
    </citation>
    <scope>NUCLEOTIDE SEQUENCE [LARGE SCALE GENOMIC DNA]</scope>
    <source>
        <strain evidence="11 12">DSM 45361</strain>
    </source>
</reference>